<dbReference type="SMART" id="SM00448">
    <property type="entry name" value="REC"/>
    <property type="match status" value="1"/>
</dbReference>
<dbReference type="SUPFAM" id="SSF52172">
    <property type="entry name" value="CheY-like"/>
    <property type="match status" value="1"/>
</dbReference>
<organism evidence="5 6">
    <name type="scientific">Palleronia sediminis</name>
    <dbReference type="NCBI Taxonomy" id="2547833"/>
    <lineage>
        <taxon>Bacteria</taxon>
        <taxon>Pseudomonadati</taxon>
        <taxon>Pseudomonadota</taxon>
        <taxon>Alphaproteobacteria</taxon>
        <taxon>Rhodobacterales</taxon>
        <taxon>Roseobacteraceae</taxon>
        <taxon>Palleronia</taxon>
    </lineage>
</organism>
<feature type="domain" description="Response regulatory" evidence="4">
    <location>
        <begin position="78"/>
        <end position="193"/>
    </location>
</feature>
<dbReference type="InterPro" id="IPR011006">
    <property type="entry name" value="CheY-like_superfamily"/>
</dbReference>
<dbReference type="GO" id="GO:0000160">
    <property type="term" value="P:phosphorelay signal transduction system"/>
    <property type="evidence" value="ECO:0007669"/>
    <property type="project" value="InterPro"/>
</dbReference>
<dbReference type="PANTHER" id="PTHR44591:SF3">
    <property type="entry name" value="RESPONSE REGULATORY DOMAIN-CONTAINING PROTEIN"/>
    <property type="match status" value="1"/>
</dbReference>
<reference evidence="5 6" key="1">
    <citation type="submission" date="2019-03" db="EMBL/GenBank/DDBJ databases">
        <title>Primorskyibacter sp. SS33 isolated from sediments.</title>
        <authorList>
            <person name="Xunke S."/>
        </authorList>
    </citation>
    <scope>NUCLEOTIDE SEQUENCE [LARGE SCALE GENOMIC DNA]</scope>
    <source>
        <strain evidence="5 6">SS33</strain>
    </source>
</reference>
<protein>
    <submittedName>
        <fullName evidence="5">Response regulator</fullName>
    </submittedName>
</protein>
<dbReference type="PROSITE" id="PS50110">
    <property type="entry name" value="RESPONSE_REGULATORY"/>
    <property type="match status" value="1"/>
</dbReference>
<dbReference type="EMBL" id="SNAA01000007">
    <property type="protein sequence ID" value="TDL79772.1"/>
    <property type="molecule type" value="Genomic_DNA"/>
</dbReference>
<dbReference type="InterPro" id="IPR001789">
    <property type="entry name" value="Sig_transdc_resp-reg_receiver"/>
</dbReference>
<evidence type="ECO:0000313" key="6">
    <source>
        <dbReference type="Proteomes" id="UP000295701"/>
    </source>
</evidence>
<proteinExistence type="predicted"/>
<name>A0A4R6AA80_9RHOB</name>
<dbReference type="AlphaFoldDB" id="A0A4R6AA80"/>
<dbReference type="OrthoDB" id="9814495at2"/>
<evidence type="ECO:0000259" key="4">
    <source>
        <dbReference type="PROSITE" id="PS50110"/>
    </source>
</evidence>
<feature type="compositionally biased region" description="Low complexity" evidence="3">
    <location>
        <begin position="9"/>
        <end position="18"/>
    </location>
</feature>
<comment type="caution">
    <text evidence="5">The sequence shown here is derived from an EMBL/GenBank/DDBJ whole genome shotgun (WGS) entry which is preliminary data.</text>
</comment>
<sequence>MGLWRGHARPAPAGAGRPSAERCGAGGACGRVTRRIGECLPSRTGQAADARAAWHKAAAFPTCLNIPSGGRQVGPEFDILIVEDNVLIGEDLREMCKSLGGRHVQCERSPAGAESAFRAMRPRAALIDINLRAETDGIELAESFRRADPDCHIFFVSGMFERFEQARARVPGATLLVKPVVDCDLHAAFSSALGRGIRPLRRDSARVDPAQA</sequence>
<keyword evidence="6" id="KW-1185">Reference proteome</keyword>
<dbReference type="Pfam" id="PF00072">
    <property type="entry name" value="Response_reg"/>
    <property type="match status" value="1"/>
</dbReference>
<dbReference type="Proteomes" id="UP000295701">
    <property type="component" value="Unassembled WGS sequence"/>
</dbReference>
<evidence type="ECO:0000313" key="5">
    <source>
        <dbReference type="EMBL" id="TDL79772.1"/>
    </source>
</evidence>
<evidence type="ECO:0000256" key="3">
    <source>
        <dbReference type="SAM" id="MobiDB-lite"/>
    </source>
</evidence>
<feature type="modified residue" description="4-aspartylphosphate" evidence="2">
    <location>
        <position position="128"/>
    </location>
</feature>
<keyword evidence="1 2" id="KW-0597">Phosphoprotein</keyword>
<feature type="region of interest" description="Disordered" evidence="3">
    <location>
        <begin position="1"/>
        <end position="22"/>
    </location>
</feature>
<dbReference type="InterPro" id="IPR050595">
    <property type="entry name" value="Bact_response_regulator"/>
</dbReference>
<dbReference type="Gene3D" id="3.40.50.2300">
    <property type="match status" value="1"/>
</dbReference>
<gene>
    <name evidence="5" type="ORF">E2L08_07715</name>
</gene>
<accession>A0A4R6AA80</accession>
<evidence type="ECO:0000256" key="2">
    <source>
        <dbReference type="PROSITE-ProRule" id="PRU00169"/>
    </source>
</evidence>
<dbReference type="PANTHER" id="PTHR44591">
    <property type="entry name" value="STRESS RESPONSE REGULATOR PROTEIN 1"/>
    <property type="match status" value="1"/>
</dbReference>
<evidence type="ECO:0000256" key="1">
    <source>
        <dbReference type="ARBA" id="ARBA00022553"/>
    </source>
</evidence>